<reference evidence="1" key="1">
    <citation type="submission" date="2022-07" db="EMBL/GenBank/DDBJ databases">
        <title>Phylogenomic reconstructions and comparative analyses of Kickxellomycotina fungi.</title>
        <authorList>
            <person name="Reynolds N.K."/>
            <person name="Stajich J.E."/>
            <person name="Barry K."/>
            <person name="Grigoriev I.V."/>
            <person name="Crous P."/>
            <person name="Smith M.E."/>
        </authorList>
    </citation>
    <scope>NUCLEOTIDE SEQUENCE</scope>
    <source>
        <strain evidence="1">BCRC 34780</strain>
    </source>
</reference>
<protein>
    <submittedName>
        <fullName evidence="1">Uncharacterized protein</fullName>
    </submittedName>
</protein>
<gene>
    <name evidence="1" type="ORF">H4R21_001674</name>
</gene>
<evidence type="ECO:0000313" key="2">
    <source>
        <dbReference type="Proteomes" id="UP001140087"/>
    </source>
</evidence>
<name>A0ACC1LB38_9FUNG</name>
<dbReference type="EMBL" id="JANBUN010000365">
    <property type="protein sequence ID" value="KAJ2804352.1"/>
    <property type="molecule type" value="Genomic_DNA"/>
</dbReference>
<organism evidence="1 2">
    <name type="scientific">Coemansia helicoidea</name>
    <dbReference type="NCBI Taxonomy" id="1286919"/>
    <lineage>
        <taxon>Eukaryota</taxon>
        <taxon>Fungi</taxon>
        <taxon>Fungi incertae sedis</taxon>
        <taxon>Zoopagomycota</taxon>
        <taxon>Kickxellomycotina</taxon>
        <taxon>Kickxellomycetes</taxon>
        <taxon>Kickxellales</taxon>
        <taxon>Kickxellaceae</taxon>
        <taxon>Coemansia</taxon>
    </lineage>
</organism>
<evidence type="ECO:0000313" key="1">
    <source>
        <dbReference type="EMBL" id="KAJ2804352.1"/>
    </source>
</evidence>
<keyword evidence="2" id="KW-1185">Reference proteome</keyword>
<sequence>MGRARKAGTGKVSARGKGRPQANAQPGAKGARKAGKQAEAQLHEVYEADGSDDSLVRRRDLEDVGVRDYEVDEIDEEDDEEIDSDDAFDASDEERFAGHRHSAAGTAGGAAQAEDGDDSDASGSEMEEDDEDEEGSLVDLSEMLDAGDSDEGAAAAGDPGVGGDVESDQESSESDEVFAGFDDASGSDAESDDEGDADKLSKLDGFVTSISARAPKRRFVAEAGGGFAEDEHAVGSGMHARGVTLGLDDLLGGAGSAADTGGEDAAARELRLLKDRVRTMEKTAKKAGSGVVAAPVPKRMQEHMDRSVAYTQTKAAVSEWQPAVNANRQAEHLSFPLRDGGKPSVTTGTLVGTAPAANDLEAQVQTILAQSGMSDEQQRQYEELELKQLSPEEIRRRQRELRMVRELMFRSEQKAKRVAKIKSKAFRRILKRQRTHAQEKELERMKDEDPEMYAMLVEKMAQSRAEERMSLRHKNTGKWAKAMARRAHGDADAQQAVREQLAQHDQLKRKIYDIASDEELSDYEAGKALRGDQDQDSDSDASDSFAARKGRAVAQLTAEIDGQDTIPDDAPHRALFEMKFMKSAMQRKHEQAVRDAEAMRDEIASLEADVDADGQALSAKRPAQSSAANAATTPGAPGRMSFGGGLAKRGTGTPVATGDDDAVDADDGATAKRVRLNEAGQVGQVSSGGGHRVRLEGPMSVKSPAAKPASHADDQSGASNPWLDGNAGAGQRRGEAAGLSKESAKADKLSARLREKRQAAGGAARRAEDSVLLDVSKTLAVDRPAVQGDSDGEAGPDSEEMHLEPAGPRGVQRHPHAFTQRALVEQAFAEDNVVEAEFAAEKLATMELDAPKDEDLTLPGWGGWGGSGIQPKKSKVVRKAPAGSGVEKTKRQDAKLGSVIINQRQPKAANKYYASNVPFPFVSSKQYEATMQVPMGKEWNTAKAHSSFVKPRIMTRAGQIIDPLSIPTKKIQ</sequence>
<comment type="caution">
    <text evidence="1">The sequence shown here is derived from an EMBL/GenBank/DDBJ whole genome shotgun (WGS) entry which is preliminary data.</text>
</comment>
<dbReference type="Proteomes" id="UP001140087">
    <property type="component" value="Unassembled WGS sequence"/>
</dbReference>
<accession>A0ACC1LB38</accession>
<proteinExistence type="predicted"/>